<evidence type="ECO:0000313" key="2">
    <source>
        <dbReference type="Proteomes" id="UP000001058"/>
    </source>
</evidence>
<organism evidence="2">
    <name type="scientific">Volvox carteri f. nagariensis</name>
    <dbReference type="NCBI Taxonomy" id="3068"/>
    <lineage>
        <taxon>Eukaryota</taxon>
        <taxon>Viridiplantae</taxon>
        <taxon>Chlorophyta</taxon>
        <taxon>core chlorophytes</taxon>
        <taxon>Chlorophyceae</taxon>
        <taxon>CS clade</taxon>
        <taxon>Chlamydomonadales</taxon>
        <taxon>Volvocaceae</taxon>
        <taxon>Volvox</taxon>
    </lineage>
</organism>
<accession>D8TK61</accession>
<dbReference type="RefSeq" id="XP_002946779.1">
    <property type="nucleotide sequence ID" value="XM_002946733.1"/>
</dbReference>
<dbReference type="GO" id="GO:0008418">
    <property type="term" value="F:protein-N-terminal asparagine amidohydrolase activity"/>
    <property type="evidence" value="ECO:0007669"/>
    <property type="project" value="InterPro"/>
</dbReference>
<keyword evidence="2" id="KW-1185">Reference proteome</keyword>
<dbReference type="Proteomes" id="UP000001058">
    <property type="component" value="Unassembled WGS sequence"/>
</dbReference>
<dbReference type="InParanoid" id="D8TK61"/>
<gene>
    <name evidence="1" type="ORF">VOLCADRAFT_103207</name>
</gene>
<dbReference type="GeneID" id="9618191"/>
<dbReference type="PANTHER" id="PTHR12498:SF0">
    <property type="entry name" value="PROTEIN N-TERMINAL ASPARAGINE AMIDOHYDROLASE"/>
    <property type="match status" value="1"/>
</dbReference>
<dbReference type="PANTHER" id="PTHR12498">
    <property type="entry name" value="N-TERMINAL ASPARAGINE AMIDOHYDROLASE"/>
    <property type="match status" value="1"/>
</dbReference>
<protein>
    <submittedName>
        <fullName evidence="1">Uncharacterized protein</fullName>
    </submittedName>
</protein>
<dbReference type="OrthoDB" id="539995at2759"/>
<reference evidence="1 2" key="1">
    <citation type="journal article" date="2010" name="Science">
        <title>Genomic analysis of organismal complexity in the multicellular green alga Volvox carteri.</title>
        <authorList>
            <person name="Prochnik S.E."/>
            <person name="Umen J."/>
            <person name="Nedelcu A.M."/>
            <person name="Hallmann A."/>
            <person name="Miller S.M."/>
            <person name="Nishii I."/>
            <person name="Ferris P."/>
            <person name="Kuo A."/>
            <person name="Mitros T."/>
            <person name="Fritz-Laylin L.K."/>
            <person name="Hellsten U."/>
            <person name="Chapman J."/>
            <person name="Simakov O."/>
            <person name="Rensing S.A."/>
            <person name="Terry A."/>
            <person name="Pangilinan J."/>
            <person name="Kapitonov V."/>
            <person name="Jurka J."/>
            <person name="Salamov A."/>
            <person name="Shapiro H."/>
            <person name="Schmutz J."/>
            <person name="Grimwood J."/>
            <person name="Lindquist E."/>
            <person name="Lucas S."/>
            <person name="Grigoriev I.V."/>
            <person name="Schmitt R."/>
            <person name="Kirk D."/>
            <person name="Rokhsar D.S."/>
        </authorList>
    </citation>
    <scope>NUCLEOTIDE SEQUENCE [LARGE SCALE GENOMIC DNA]</scope>
    <source>
        <strain evidence="2">f. Nagariensis / Eve</strain>
    </source>
</reference>
<name>D8TK61_VOLCA</name>
<dbReference type="InterPro" id="IPR026750">
    <property type="entry name" value="NTAN1"/>
</dbReference>
<dbReference type="AlphaFoldDB" id="D8TK61"/>
<dbReference type="STRING" id="3068.D8TK61"/>
<dbReference type="EMBL" id="GL378325">
    <property type="protein sequence ID" value="EFJ52005.1"/>
    <property type="molecule type" value="Genomic_DNA"/>
</dbReference>
<dbReference type="GO" id="GO:0005634">
    <property type="term" value="C:nucleus"/>
    <property type="evidence" value="ECO:0007669"/>
    <property type="project" value="TreeGrafter"/>
</dbReference>
<dbReference type="KEGG" id="vcn:VOLCADRAFT_103207"/>
<dbReference type="Pfam" id="PF14736">
    <property type="entry name" value="N_Asn_amidohyd"/>
    <property type="match status" value="1"/>
</dbReference>
<sequence length="295" mass="32342">MVLVLPTEGPLGDGDNMLQKLLQDPLLLEANANFLAQKDSKALAASCRAISTCVDALRRAAHYNSGFANTDSSILELLPHHMEKPDVWLVGSFQEPNGESEATLFGVLRQLQDSHLPFHVRLACVDSANTNAKGGPYALNLTVRCSPTANAEGAIAKPMGFEDRGPELPRRFAYDHLAADGQCLQNIVDTATSRFRVPGFRCRWLPRHHIEYYAAQIRMPDAAFLQKNSTSPDYEPPSFVQDVKDAYRYIIQLATQGVTSVSDAWFEWVGSGPQDLTGSVNPVTSSGRWAPVTVT</sequence>
<evidence type="ECO:0000313" key="1">
    <source>
        <dbReference type="EMBL" id="EFJ52005.1"/>
    </source>
</evidence>
<dbReference type="GO" id="GO:0006511">
    <property type="term" value="P:ubiquitin-dependent protein catabolic process"/>
    <property type="evidence" value="ECO:0007669"/>
    <property type="project" value="TreeGrafter"/>
</dbReference>
<proteinExistence type="predicted"/>